<dbReference type="GO" id="GO:0050660">
    <property type="term" value="F:flavin adenine dinucleotide binding"/>
    <property type="evidence" value="ECO:0007669"/>
    <property type="project" value="InterPro"/>
</dbReference>
<dbReference type="GO" id="GO:0016627">
    <property type="term" value="F:oxidoreductase activity, acting on the CH-CH group of donors"/>
    <property type="evidence" value="ECO:0007669"/>
    <property type="project" value="InterPro"/>
</dbReference>
<keyword evidence="3 6" id="KW-0285">Flavoprotein</keyword>
<comment type="similarity">
    <text evidence="2 6">Belongs to the acyl-CoA dehydrogenase family.</text>
</comment>
<dbReference type="InterPro" id="IPR036250">
    <property type="entry name" value="AcylCo_DH-like_C"/>
</dbReference>
<name>H6N3T4_GORPV</name>
<evidence type="ECO:0000313" key="10">
    <source>
        <dbReference type="Proteomes" id="UP000009154"/>
    </source>
</evidence>
<dbReference type="Pfam" id="PF02770">
    <property type="entry name" value="Acyl-CoA_dh_M"/>
    <property type="match status" value="1"/>
</dbReference>
<dbReference type="KEGG" id="gpo:GPOL_c25260"/>
<dbReference type="PANTHER" id="PTHR43292:SF3">
    <property type="entry name" value="ACYL-COA DEHYDROGENASE FADE29"/>
    <property type="match status" value="1"/>
</dbReference>
<evidence type="ECO:0000256" key="1">
    <source>
        <dbReference type="ARBA" id="ARBA00001974"/>
    </source>
</evidence>
<comment type="cofactor">
    <cofactor evidence="1 6">
        <name>FAD</name>
        <dbReference type="ChEBI" id="CHEBI:57692"/>
    </cofactor>
</comment>
<evidence type="ECO:0000313" key="9">
    <source>
        <dbReference type="EMBL" id="AFA73555.1"/>
    </source>
</evidence>
<dbReference type="InterPro" id="IPR046373">
    <property type="entry name" value="Acyl-CoA_Oxase/DH_mid-dom_sf"/>
</dbReference>
<dbReference type="GO" id="GO:0005886">
    <property type="term" value="C:plasma membrane"/>
    <property type="evidence" value="ECO:0007669"/>
    <property type="project" value="TreeGrafter"/>
</dbReference>
<dbReference type="InterPro" id="IPR006091">
    <property type="entry name" value="Acyl-CoA_Oxase/DH_mid-dom"/>
</dbReference>
<dbReference type="Gene3D" id="1.10.540.10">
    <property type="entry name" value="Acyl-CoA dehydrogenase/oxidase, N-terminal domain"/>
    <property type="match status" value="1"/>
</dbReference>
<evidence type="ECO:0000259" key="7">
    <source>
        <dbReference type="Pfam" id="PF00441"/>
    </source>
</evidence>
<evidence type="ECO:0000259" key="8">
    <source>
        <dbReference type="Pfam" id="PF02770"/>
    </source>
</evidence>
<dbReference type="STRING" id="1112204.GPOL_c25260"/>
<dbReference type="HOGENOM" id="CLU_018204_9_0_11"/>
<dbReference type="EC" id="1.3.99.-" evidence="9"/>
<feature type="domain" description="Acyl-CoA oxidase/dehydrogenase middle" evidence="8">
    <location>
        <begin position="87"/>
        <end position="181"/>
    </location>
</feature>
<feature type="domain" description="Acyl-CoA dehydrogenase/oxidase C-terminal" evidence="7">
    <location>
        <begin position="193"/>
        <end position="337"/>
    </location>
</feature>
<dbReference type="eggNOG" id="COG1960">
    <property type="taxonomic scope" value="Bacteria"/>
</dbReference>
<dbReference type="InterPro" id="IPR009100">
    <property type="entry name" value="AcylCoA_DH/oxidase_NM_dom_sf"/>
</dbReference>
<proteinExistence type="inferred from homology"/>
<dbReference type="Proteomes" id="UP000009154">
    <property type="component" value="Chromosome"/>
</dbReference>
<dbReference type="AlphaFoldDB" id="H6N3T4"/>
<dbReference type="Pfam" id="PF00441">
    <property type="entry name" value="Acyl-CoA_dh_1"/>
    <property type="match status" value="1"/>
</dbReference>
<evidence type="ECO:0000256" key="2">
    <source>
        <dbReference type="ARBA" id="ARBA00009347"/>
    </source>
</evidence>
<dbReference type="Gene3D" id="1.20.140.10">
    <property type="entry name" value="Butyryl-CoA Dehydrogenase, subunit A, domain 3"/>
    <property type="match status" value="1"/>
</dbReference>
<gene>
    <name evidence="9" type="ordered locus">GPOL_c25260</name>
</gene>
<accession>H6N3T4</accession>
<dbReference type="SUPFAM" id="SSF56645">
    <property type="entry name" value="Acyl-CoA dehydrogenase NM domain-like"/>
    <property type="match status" value="1"/>
</dbReference>
<evidence type="ECO:0000256" key="3">
    <source>
        <dbReference type="ARBA" id="ARBA00022630"/>
    </source>
</evidence>
<dbReference type="EMBL" id="CP003119">
    <property type="protein sequence ID" value="AFA73555.1"/>
    <property type="molecule type" value="Genomic_DNA"/>
</dbReference>
<reference evidence="9 10" key="1">
    <citation type="journal article" date="2012" name="Appl. Environ. Microbiol.">
        <title>Involvement of two latex-clearing proteins during rubber degradation and insights into the subsequent degradation pathway revealed by the genome sequence of Gordonia polyisoprenivorans strain VH2.</title>
        <authorList>
            <person name="Hiessl S."/>
            <person name="Schuldes J."/>
            <person name="Thurmer A."/>
            <person name="Halbsguth T."/>
            <person name="Broker D."/>
            <person name="Angelov A."/>
            <person name="Liebl W."/>
            <person name="Daniel R."/>
            <person name="Steinbuchel A."/>
        </authorList>
    </citation>
    <scope>NUCLEOTIDE SEQUENCE [LARGE SCALE GENOMIC DNA]</scope>
    <source>
        <strain evidence="10">DSM 44266 / VH2</strain>
    </source>
</reference>
<keyword evidence="10" id="KW-1185">Reference proteome</keyword>
<protein>
    <submittedName>
        <fullName evidence="9">Acyl-CoA dehydrogenase</fullName>
        <ecNumber evidence="9">1.3.99.-</ecNumber>
    </submittedName>
</protein>
<dbReference type="InterPro" id="IPR037069">
    <property type="entry name" value="AcylCoA_DH/ox_N_sf"/>
</dbReference>
<dbReference type="InterPro" id="IPR052161">
    <property type="entry name" value="Mycobact_Acyl-CoA_DH"/>
</dbReference>
<keyword evidence="5 6" id="KW-0560">Oxidoreductase</keyword>
<dbReference type="Gene3D" id="2.40.110.10">
    <property type="entry name" value="Butyryl-CoA Dehydrogenase, subunit A, domain 2"/>
    <property type="match status" value="1"/>
</dbReference>
<keyword evidence="4 6" id="KW-0274">FAD</keyword>
<evidence type="ECO:0000256" key="6">
    <source>
        <dbReference type="RuleBase" id="RU362125"/>
    </source>
</evidence>
<organism evidence="9 10">
    <name type="scientific">Gordonia polyisoprenivorans (strain DSM 44266 / VH2)</name>
    <dbReference type="NCBI Taxonomy" id="1112204"/>
    <lineage>
        <taxon>Bacteria</taxon>
        <taxon>Bacillati</taxon>
        <taxon>Actinomycetota</taxon>
        <taxon>Actinomycetes</taxon>
        <taxon>Mycobacteriales</taxon>
        <taxon>Gordoniaceae</taxon>
        <taxon>Gordonia</taxon>
    </lineage>
</organism>
<dbReference type="SUPFAM" id="SSF47203">
    <property type="entry name" value="Acyl-CoA dehydrogenase C-terminal domain-like"/>
    <property type="match status" value="1"/>
</dbReference>
<evidence type="ECO:0000256" key="4">
    <source>
        <dbReference type="ARBA" id="ARBA00022827"/>
    </source>
</evidence>
<dbReference type="InterPro" id="IPR009075">
    <property type="entry name" value="AcylCo_DH/oxidase_C"/>
</dbReference>
<dbReference type="PANTHER" id="PTHR43292">
    <property type="entry name" value="ACYL-COA DEHYDROGENASE"/>
    <property type="match status" value="1"/>
</dbReference>
<sequence>MLAAGRRVQRMLHDSGAGRWGWPTEVGGLGGNTLFRAVMYDRLEAAGIAVPVQYEMLETLAPAVMKFAPEVAAELIPSALTGEHAWAQGFSEPEAGSDLAGLRCRARRDGEVYVVSGQKVWTSQGIGASRIGTLVRTGTMDSRHRGISMLMIDLDSPGVEVRPIRYANGENELAEVFFDNVRVPAERLVGAQDQGWGVAMFLLQYERGNYAWVRQAHIGRLVAGLAAECDETDNLQAHEVGTAWLAQQSLRIKCGRTVQRLCAGAQLGPEISVDKVLLGTAEQRVCDAAMNARPHEFALSADDQNRQWRADWFYTRASTLYGGSAEIQRSIIADRVLGLPKEG</sequence>
<evidence type="ECO:0000256" key="5">
    <source>
        <dbReference type="ARBA" id="ARBA00023002"/>
    </source>
</evidence>